<reference evidence="2 3" key="1">
    <citation type="submission" date="2022-09" db="EMBL/GenBank/DDBJ databases">
        <authorList>
            <person name="Han X.L."/>
            <person name="Wang Q."/>
            <person name="Lu T."/>
        </authorList>
    </citation>
    <scope>NUCLEOTIDE SEQUENCE [LARGE SCALE GENOMIC DNA]</scope>
    <source>
        <strain evidence="2 3">WQ 127069</strain>
    </source>
</reference>
<accession>A0ABT2UA30</accession>
<organism evidence="2 3">
    <name type="scientific">Paenibacillus baimaensis</name>
    <dbReference type="NCBI Taxonomy" id="2982185"/>
    <lineage>
        <taxon>Bacteria</taxon>
        <taxon>Bacillati</taxon>
        <taxon>Bacillota</taxon>
        <taxon>Bacilli</taxon>
        <taxon>Bacillales</taxon>
        <taxon>Paenibacillaceae</taxon>
        <taxon>Paenibacillus</taxon>
    </lineage>
</organism>
<keyword evidence="1" id="KW-0732">Signal</keyword>
<name>A0ABT2UA30_9BACL</name>
<gene>
    <name evidence="2" type="ORF">OB236_04845</name>
</gene>
<sequence length="604" mass="66637">MSRKMKLAAVAVGFTLSLFHFIPPVVAEAAEPAATILPIDAEGISISKPSSYLLNDTLKVEIKSVLNETTSEGQRIAVVVRAKSTASKVVSIPDMELRVRAADGSEYMLQASVFNAHAIRPQTNEELSYMAVVDRKDTFELKELVWLSVDWYTYPKTETELLIIPVSGRSWNGALSSIQDPSAKKTWDESFQIPNIDSPLIYKPAAIHKESTSKGTIHTVKLLVENRSTKKEMLPSLSMDGRVGAAGVNTTLFNGANAEQGAITLEPGEKRYLYFQISTDKDTILSSLNVLSSENFRQMDAKGTVTQVGYSIGRLNIALPQGGQADLPVQSLAYQYGTDFSFDSLSDTIDPHMSVSLVEMHMHENEGEGYNTVIGKFKLSNNGDQPLPLPVFQTKLETESGAAYSGSRQTTTAQDIMPGTAYILSYSYRMPIDMKDRTFVLKILDANGSTTASSAAPVTNTIGAYSVALQQDVMDAEKLSFYPFQVKLNDWSLMARTSAPSATSPITYTYRLKLSLDIEREEKMIVDKDFSKMSLELIDPTGKLLSVKTLNFTGVNRLVSGMQFITFDNLRTDEQEYPLSINVYETIATPNGEVKRLMTVLQER</sequence>
<evidence type="ECO:0008006" key="4">
    <source>
        <dbReference type="Google" id="ProtNLM"/>
    </source>
</evidence>
<keyword evidence="3" id="KW-1185">Reference proteome</keyword>
<protein>
    <recommendedName>
        <fullName evidence="4">DUF4139 domain-containing protein</fullName>
    </recommendedName>
</protein>
<proteinExistence type="predicted"/>
<evidence type="ECO:0000313" key="2">
    <source>
        <dbReference type="EMBL" id="MCU6791455.1"/>
    </source>
</evidence>
<dbReference type="Proteomes" id="UP001652445">
    <property type="component" value="Unassembled WGS sequence"/>
</dbReference>
<comment type="caution">
    <text evidence="2">The sequence shown here is derived from an EMBL/GenBank/DDBJ whole genome shotgun (WGS) entry which is preliminary data.</text>
</comment>
<feature type="signal peptide" evidence="1">
    <location>
        <begin position="1"/>
        <end position="29"/>
    </location>
</feature>
<evidence type="ECO:0000313" key="3">
    <source>
        <dbReference type="Proteomes" id="UP001652445"/>
    </source>
</evidence>
<feature type="chain" id="PRO_5045209068" description="DUF4139 domain-containing protein" evidence="1">
    <location>
        <begin position="30"/>
        <end position="604"/>
    </location>
</feature>
<dbReference type="EMBL" id="JAOQIO010000007">
    <property type="protein sequence ID" value="MCU6791455.1"/>
    <property type="molecule type" value="Genomic_DNA"/>
</dbReference>
<evidence type="ECO:0000256" key="1">
    <source>
        <dbReference type="SAM" id="SignalP"/>
    </source>
</evidence>
<dbReference type="RefSeq" id="WP_262683005.1">
    <property type="nucleotide sequence ID" value="NZ_JAOQIO010000007.1"/>
</dbReference>